<evidence type="ECO:0000259" key="2">
    <source>
        <dbReference type="Pfam" id="PF09976"/>
    </source>
</evidence>
<sequence length="223" mass="23630">MSESDSFIEEVTEEVRRDRLFQLFRRYGWIGAVVVVAIVGGAAWNEWQKAQTEARAQALGDAILGALEANEPADRVAALRTVTPETSGGAAMLSLLIAAEEAEAGNGAQAADRLQTVATDTEVPEIYRQIAAFKALLAQGTETPAAERRQGFGALAIPGNTLRLLAEEQIALIDLEEGDTQAAIDRLVRIASDAEATPGLRQRATQLIVALGGEPPRIAAEAG</sequence>
<feature type="transmembrane region" description="Helical" evidence="1">
    <location>
        <begin position="26"/>
        <end position="44"/>
    </location>
</feature>
<evidence type="ECO:0000313" key="4">
    <source>
        <dbReference type="Proteomes" id="UP000036938"/>
    </source>
</evidence>
<evidence type="ECO:0000313" key="3">
    <source>
        <dbReference type="EMBL" id="KNG95363.1"/>
    </source>
</evidence>
<name>A0A0L1JVE1_9RHOB</name>
<keyword evidence="1" id="KW-1133">Transmembrane helix</keyword>
<organism evidence="3 4">
    <name type="scientific">Pseudaestuariivita atlantica</name>
    <dbReference type="NCBI Taxonomy" id="1317121"/>
    <lineage>
        <taxon>Bacteria</taxon>
        <taxon>Pseudomonadati</taxon>
        <taxon>Pseudomonadota</taxon>
        <taxon>Alphaproteobacteria</taxon>
        <taxon>Rhodobacterales</taxon>
        <taxon>Paracoccaceae</taxon>
        <taxon>Pseudaestuariivita</taxon>
    </lineage>
</organism>
<keyword evidence="1" id="KW-0812">Transmembrane</keyword>
<feature type="domain" description="Ancillary SecYEG translocon subunit/Cell division coordinator CpoB TPR" evidence="2">
    <location>
        <begin position="27"/>
        <end position="131"/>
    </location>
</feature>
<dbReference type="RefSeq" id="WP_050529085.1">
    <property type="nucleotide sequence ID" value="NZ_AQQZ01000001.1"/>
</dbReference>
<dbReference type="Pfam" id="PF09976">
    <property type="entry name" value="TPR_21"/>
    <property type="match status" value="1"/>
</dbReference>
<dbReference type="InterPro" id="IPR018704">
    <property type="entry name" value="SecYEG/CpoB_TPR"/>
</dbReference>
<protein>
    <recommendedName>
        <fullName evidence="2">Ancillary SecYEG translocon subunit/Cell division coordinator CpoB TPR domain-containing protein</fullName>
    </recommendedName>
</protein>
<dbReference type="AlphaFoldDB" id="A0A0L1JVE1"/>
<dbReference type="EMBL" id="AQQZ01000001">
    <property type="protein sequence ID" value="KNG95363.1"/>
    <property type="molecule type" value="Genomic_DNA"/>
</dbReference>
<dbReference type="STRING" id="1317121.ATO11_01700"/>
<gene>
    <name evidence="3" type="ORF">ATO11_01700</name>
</gene>
<comment type="caution">
    <text evidence="3">The sequence shown here is derived from an EMBL/GenBank/DDBJ whole genome shotgun (WGS) entry which is preliminary data.</text>
</comment>
<keyword evidence="4" id="KW-1185">Reference proteome</keyword>
<dbReference type="Proteomes" id="UP000036938">
    <property type="component" value="Unassembled WGS sequence"/>
</dbReference>
<proteinExistence type="predicted"/>
<keyword evidence="1" id="KW-0472">Membrane</keyword>
<accession>A0A0L1JVE1</accession>
<dbReference type="PATRIC" id="fig|1317121.7.peg.339"/>
<dbReference type="OrthoDB" id="7173339at2"/>
<evidence type="ECO:0000256" key="1">
    <source>
        <dbReference type="SAM" id="Phobius"/>
    </source>
</evidence>
<reference evidence="3 4" key="1">
    <citation type="journal article" date="2015" name="Int. J. Syst. Evol. Microbiol.">
        <title>Aestuariivita atlantica sp. nov., isolated from deep sea sediment of the Atlantic Ocean.</title>
        <authorList>
            <person name="Li G."/>
            <person name="Lai Q."/>
            <person name="Du Y."/>
            <person name="Liu X."/>
            <person name="Sun F."/>
            <person name="Shao Z."/>
        </authorList>
    </citation>
    <scope>NUCLEOTIDE SEQUENCE [LARGE SCALE GENOMIC DNA]</scope>
    <source>
        <strain evidence="3 4">22II-S11-z3</strain>
    </source>
</reference>